<dbReference type="InterPro" id="IPR008266">
    <property type="entry name" value="Tyr_kinase_AS"/>
</dbReference>
<feature type="domain" description="Protein kinase" evidence="6">
    <location>
        <begin position="16"/>
        <end position="288"/>
    </location>
</feature>
<dbReference type="InterPro" id="IPR000719">
    <property type="entry name" value="Prot_kinase_dom"/>
</dbReference>
<feature type="region of interest" description="Disordered" evidence="5">
    <location>
        <begin position="399"/>
        <end position="491"/>
    </location>
</feature>
<dbReference type="EMBL" id="JABBJJ010000047">
    <property type="protein sequence ID" value="NMO15752.1"/>
    <property type="molecule type" value="Genomic_DNA"/>
</dbReference>
<keyword evidence="8" id="KW-1185">Reference proteome</keyword>
<evidence type="ECO:0000256" key="2">
    <source>
        <dbReference type="ARBA" id="ARBA00022741"/>
    </source>
</evidence>
<dbReference type="CDD" id="cd14014">
    <property type="entry name" value="STKc_PknB_like"/>
    <property type="match status" value="1"/>
</dbReference>
<sequence>MVTGGPAMRGLHVGPYELLSRLAAGGMGEVFIARRTGLGSFEKRVALKLLLPHLSEEPALVERFLEEARIAARMEHPHVVQLFDAGEAEGRYYLAMALVEGVSLSQLLRACRREGRQLPLPVVRAVAAGLCEALDYAHQLRGPAGEDFRVVHRDVSPSNVMVSARGAVLLGDFGIARVLANATTRSSRPWGKYAYMPPEQLDATGPVDARADVFAAAVTLYQALTLDSPFQRATDAATMEAIRRESLPDVTRVRPDVSARIRDTLAQGTARERESRLPSARALLEGLMDGPVARPSEVGALVESLCAAELAVFRQAPPAFDTGPTRTVPPAPESGEAGGLRPRLPGQVLPSQDTTKVVGHGDTRRGTKGAVLALAGGVAVVAVALGFWQRTSREAADAALASPGVQARENPPPRSGLAASPVAQAGEAPPEEPSPIAPVREASSAAPSSTPSPSKTQPASGDARERSASSRPSGTRGPTRAEAPRPVTGTGFLTVDARPWAVISVDGREVDRTPLARYPLPAGPHTIVFHNPVLGRTEQRTVHIEPGGVATLRVDFETPR</sequence>
<keyword evidence="3 7" id="KW-0418">Kinase</keyword>
<name>A0A848LBY8_9BACT</name>
<feature type="region of interest" description="Disordered" evidence="5">
    <location>
        <begin position="318"/>
        <end position="364"/>
    </location>
</feature>
<dbReference type="GO" id="GO:0004674">
    <property type="term" value="F:protein serine/threonine kinase activity"/>
    <property type="evidence" value="ECO:0007669"/>
    <property type="project" value="UniProtKB-KW"/>
</dbReference>
<comment type="caution">
    <text evidence="7">The sequence shown here is derived from an EMBL/GenBank/DDBJ whole genome shotgun (WGS) entry which is preliminary data.</text>
</comment>
<evidence type="ECO:0000256" key="4">
    <source>
        <dbReference type="ARBA" id="ARBA00022840"/>
    </source>
</evidence>
<dbReference type="GO" id="GO:0005524">
    <property type="term" value="F:ATP binding"/>
    <property type="evidence" value="ECO:0007669"/>
    <property type="project" value="UniProtKB-KW"/>
</dbReference>
<evidence type="ECO:0000256" key="3">
    <source>
        <dbReference type="ARBA" id="ARBA00022777"/>
    </source>
</evidence>
<organism evidence="7 8">
    <name type="scientific">Pyxidicoccus fallax</name>
    <dbReference type="NCBI Taxonomy" id="394095"/>
    <lineage>
        <taxon>Bacteria</taxon>
        <taxon>Pseudomonadati</taxon>
        <taxon>Myxococcota</taxon>
        <taxon>Myxococcia</taxon>
        <taxon>Myxococcales</taxon>
        <taxon>Cystobacterineae</taxon>
        <taxon>Myxococcaceae</taxon>
        <taxon>Pyxidicoccus</taxon>
    </lineage>
</organism>
<dbReference type="RefSeq" id="WP_169345045.1">
    <property type="nucleotide sequence ID" value="NZ_JABBJJ010000047.1"/>
</dbReference>
<dbReference type="Pfam" id="PF00069">
    <property type="entry name" value="Pkinase"/>
    <property type="match status" value="1"/>
</dbReference>
<feature type="compositionally biased region" description="Low complexity" evidence="5">
    <location>
        <begin position="442"/>
        <end position="460"/>
    </location>
</feature>
<accession>A0A848LBY8</accession>
<evidence type="ECO:0000313" key="8">
    <source>
        <dbReference type="Proteomes" id="UP000518300"/>
    </source>
</evidence>
<evidence type="ECO:0000259" key="6">
    <source>
        <dbReference type="PROSITE" id="PS50011"/>
    </source>
</evidence>
<gene>
    <name evidence="7" type="ORF">HG543_12940</name>
</gene>
<dbReference type="AlphaFoldDB" id="A0A848LBY8"/>
<dbReference type="PANTHER" id="PTHR43289">
    <property type="entry name" value="MITOGEN-ACTIVATED PROTEIN KINASE KINASE KINASE 20-RELATED"/>
    <property type="match status" value="1"/>
</dbReference>
<dbReference type="Gene3D" id="3.30.200.20">
    <property type="entry name" value="Phosphorylase Kinase, domain 1"/>
    <property type="match status" value="1"/>
</dbReference>
<keyword evidence="4" id="KW-0067">ATP-binding</keyword>
<dbReference type="Gene3D" id="1.10.510.10">
    <property type="entry name" value="Transferase(Phosphotransferase) domain 1"/>
    <property type="match status" value="1"/>
</dbReference>
<dbReference type="PROSITE" id="PS50011">
    <property type="entry name" value="PROTEIN_KINASE_DOM"/>
    <property type="match status" value="1"/>
</dbReference>
<keyword evidence="7" id="KW-0723">Serine/threonine-protein kinase</keyword>
<keyword evidence="1" id="KW-0808">Transferase</keyword>
<dbReference type="PROSITE" id="PS00109">
    <property type="entry name" value="PROTEIN_KINASE_TYR"/>
    <property type="match status" value="1"/>
</dbReference>
<reference evidence="7 8" key="1">
    <citation type="submission" date="2020-04" db="EMBL/GenBank/DDBJ databases">
        <title>Draft genome of Pyxidicoccus fallax type strain.</title>
        <authorList>
            <person name="Whitworth D.E."/>
        </authorList>
    </citation>
    <scope>NUCLEOTIDE SEQUENCE [LARGE SCALE GENOMIC DNA]</scope>
    <source>
        <strain evidence="7 8">DSM 14698</strain>
    </source>
</reference>
<proteinExistence type="predicted"/>
<evidence type="ECO:0000256" key="5">
    <source>
        <dbReference type="SAM" id="MobiDB-lite"/>
    </source>
</evidence>
<evidence type="ECO:0000313" key="7">
    <source>
        <dbReference type="EMBL" id="NMO15752.1"/>
    </source>
</evidence>
<dbReference type="PANTHER" id="PTHR43289:SF6">
    <property type="entry name" value="SERINE_THREONINE-PROTEIN KINASE NEKL-3"/>
    <property type="match status" value="1"/>
</dbReference>
<dbReference type="InterPro" id="IPR011009">
    <property type="entry name" value="Kinase-like_dom_sf"/>
</dbReference>
<protein>
    <submittedName>
        <fullName evidence="7">Serine/threonine protein kinase</fullName>
    </submittedName>
</protein>
<keyword evidence="2" id="KW-0547">Nucleotide-binding</keyword>
<dbReference type="Proteomes" id="UP000518300">
    <property type="component" value="Unassembled WGS sequence"/>
</dbReference>
<dbReference type="SUPFAM" id="SSF56112">
    <property type="entry name" value="Protein kinase-like (PK-like)"/>
    <property type="match status" value="1"/>
</dbReference>
<evidence type="ECO:0000256" key="1">
    <source>
        <dbReference type="ARBA" id="ARBA00022679"/>
    </source>
</evidence>